<evidence type="ECO:0000313" key="1">
    <source>
        <dbReference type="EMBL" id="REI39506.1"/>
    </source>
</evidence>
<dbReference type="EMBL" id="QUAJ01000042">
    <property type="protein sequence ID" value="REI39506.1"/>
    <property type="molecule type" value="Genomic_DNA"/>
</dbReference>
<sequence length="124" mass="14227">MENIKVLEKYSKTLKKELKKKLKSGLEINSVIYPVEKEGAVFEFTIDKTKKSKRIERKRRSVNEVVSNSSQNIITGNINSASFSGTNIIMNKNKITIIKGGNEKEEWNNKQIEKDIRIILGDKK</sequence>
<comment type="caution">
    <text evidence="1">The sequence shown here is derived from an EMBL/GenBank/DDBJ whole genome shotgun (WGS) entry which is preliminary data.</text>
</comment>
<proteinExistence type="predicted"/>
<protein>
    <submittedName>
        <fullName evidence="1">Uncharacterized protein</fullName>
    </submittedName>
</protein>
<keyword evidence="2" id="KW-1185">Reference proteome</keyword>
<dbReference type="Proteomes" id="UP000263486">
    <property type="component" value="Unassembled WGS sequence"/>
</dbReference>
<dbReference type="RefSeq" id="WP_114643613.1">
    <property type="nucleotide sequence ID" value="NZ_JAACIO010000040.1"/>
</dbReference>
<gene>
    <name evidence="1" type="ORF">DYH56_14645</name>
</gene>
<name>A0ABX9KDU0_9FUSO</name>
<evidence type="ECO:0000313" key="2">
    <source>
        <dbReference type="Proteomes" id="UP000263486"/>
    </source>
</evidence>
<accession>A0ABX9KDU0</accession>
<organism evidence="1 2">
    <name type="scientific">Psychrilyobacter piezotolerans</name>
    <dbReference type="NCBI Taxonomy" id="2293438"/>
    <lineage>
        <taxon>Bacteria</taxon>
        <taxon>Fusobacteriati</taxon>
        <taxon>Fusobacteriota</taxon>
        <taxon>Fusobacteriia</taxon>
        <taxon>Fusobacteriales</taxon>
        <taxon>Fusobacteriaceae</taxon>
        <taxon>Psychrilyobacter</taxon>
    </lineage>
</organism>
<reference evidence="1 2" key="1">
    <citation type="submission" date="2018-08" db="EMBL/GenBank/DDBJ databases">
        <title>Draft genome sequence of Psychrilyobacter sp. strain SD5 isolated from Black Sea water.</title>
        <authorList>
            <person name="Yadav S."/>
            <person name="Villanueva L."/>
            <person name="Damste J.S.S."/>
        </authorList>
    </citation>
    <scope>NUCLEOTIDE SEQUENCE [LARGE SCALE GENOMIC DNA]</scope>
    <source>
        <strain evidence="1 2">SD5</strain>
    </source>
</reference>